<organism evidence="1">
    <name type="scientific">bioreactor metagenome</name>
    <dbReference type="NCBI Taxonomy" id="1076179"/>
    <lineage>
        <taxon>unclassified sequences</taxon>
        <taxon>metagenomes</taxon>
        <taxon>ecological metagenomes</taxon>
    </lineage>
</organism>
<evidence type="ECO:0000313" key="1">
    <source>
        <dbReference type="EMBL" id="MPM21507.1"/>
    </source>
</evidence>
<dbReference type="EMBL" id="VSSQ01003605">
    <property type="protein sequence ID" value="MPM21507.1"/>
    <property type="molecule type" value="Genomic_DNA"/>
</dbReference>
<dbReference type="AlphaFoldDB" id="A0A644Y038"/>
<reference evidence="1" key="1">
    <citation type="submission" date="2019-08" db="EMBL/GenBank/DDBJ databases">
        <authorList>
            <person name="Kucharzyk K."/>
            <person name="Murdoch R.W."/>
            <person name="Higgins S."/>
            <person name="Loffler F."/>
        </authorList>
    </citation>
    <scope>NUCLEOTIDE SEQUENCE</scope>
</reference>
<name>A0A644Y038_9ZZZZ</name>
<accession>A0A644Y038</accession>
<protein>
    <submittedName>
        <fullName evidence="1">Uncharacterized protein</fullName>
    </submittedName>
</protein>
<comment type="caution">
    <text evidence="1">The sequence shown here is derived from an EMBL/GenBank/DDBJ whole genome shotgun (WGS) entry which is preliminary data.</text>
</comment>
<sequence length="132" mass="15190">MYGKIQRKIERTDSGNNASWKIFYNCFFTATGLCPVDFHVFTGHAPAFFCGNFKCLHCAVDLTQSQLHGFCGFTGNNGGHFFFVLPEQRRTFHQDFILLPRWEGFHCRERFFSHVDGFFKLVFPGKKSCADG</sequence>
<gene>
    <name evidence="1" type="ORF">SDC9_67951</name>
</gene>
<proteinExistence type="predicted"/>